<evidence type="ECO:0000313" key="3">
    <source>
        <dbReference type="EMBL" id="AYV77585.1"/>
    </source>
</evidence>
<feature type="compositionally biased region" description="Basic and acidic residues" evidence="2">
    <location>
        <begin position="224"/>
        <end position="233"/>
    </location>
</feature>
<organism evidence="3">
    <name type="scientific">Dasosvirus sp</name>
    <dbReference type="NCBI Taxonomy" id="2487764"/>
    <lineage>
        <taxon>Viruses</taxon>
        <taxon>Varidnaviria</taxon>
        <taxon>Bamfordvirae</taxon>
        <taxon>Nucleocytoviricota</taxon>
        <taxon>Megaviricetes</taxon>
        <taxon>Imitervirales</taxon>
        <taxon>Mimiviridae</taxon>
        <taxon>Klosneuvirinae</taxon>
    </lineage>
</organism>
<accession>A0A3G4ZRU1</accession>
<reference evidence="3" key="1">
    <citation type="submission" date="2018-10" db="EMBL/GenBank/DDBJ databases">
        <title>Hidden diversity of soil giant viruses.</title>
        <authorList>
            <person name="Schulz F."/>
            <person name="Alteio L."/>
            <person name="Goudeau D."/>
            <person name="Ryan E.M."/>
            <person name="Malmstrom R.R."/>
            <person name="Blanchard J."/>
            <person name="Woyke T."/>
        </authorList>
    </citation>
    <scope>NUCLEOTIDE SEQUENCE</scope>
    <source>
        <strain evidence="3">DSV1</strain>
    </source>
</reference>
<gene>
    <name evidence="3" type="ORF">Dasosvirus9_9</name>
</gene>
<feature type="compositionally biased region" description="Basic and acidic residues" evidence="2">
    <location>
        <begin position="260"/>
        <end position="271"/>
    </location>
</feature>
<feature type="region of interest" description="Disordered" evidence="2">
    <location>
        <begin position="447"/>
        <end position="527"/>
    </location>
</feature>
<dbReference type="EMBL" id="MK072050">
    <property type="protein sequence ID" value="AYV77585.1"/>
    <property type="molecule type" value="Genomic_DNA"/>
</dbReference>
<feature type="compositionally biased region" description="Acidic residues" evidence="2">
    <location>
        <begin position="499"/>
        <end position="527"/>
    </location>
</feature>
<evidence type="ECO:0000256" key="1">
    <source>
        <dbReference type="SAM" id="Coils"/>
    </source>
</evidence>
<name>A0A3G4ZRU1_9VIRU</name>
<feature type="coiled-coil region" evidence="1">
    <location>
        <begin position="104"/>
        <end position="146"/>
    </location>
</feature>
<keyword evidence="1" id="KW-0175">Coiled coil</keyword>
<evidence type="ECO:0000256" key="2">
    <source>
        <dbReference type="SAM" id="MobiDB-lite"/>
    </source>
</evidence>
<feature type="compositionally biased region" description="Basic and acidic residues" evidence="2">
    <location>
        <begin position="453"/>
        <end position="472"/>
    </location>
</feature>
<feature type="compositionally biased region" description="Polar residues" evidence="2">
    <location>
        <begin position="475"/>
        <end position="484"/>
    </location>
</feature>
<protein>
    <submittedName>
        <fullName evidence="3">Uncharacterized protein</fullName>
    </submittedName>
</protein>
<feature type="compositionally biased region" description="Low complexity" evidence="2">
    <location>
        <begin position="238"/>
        <end position="248"/>
    </location>
</feature>
<sequence length="527" mass="60917">MSQDVIDLQDLPSSVNKYTYPQLAKAFLYLSRRPEISSVVIPSAGSKVFNLEMKKMMTWQIYHTYANVPGINNMNNSFVKIMLYSRKREKDTHINNKVSENTVVNEITKQRQELEVQLNNKNTENIEEIKKAIEIKNKMIEKLIRTEKDNTGDTNHLNHQQMASVARRVFEIMSQKTGNIDGLYKEFCFLDRPVRKDNEDTGGNYVLKNTEMDRKIKIESNWKNRASKQDIPSEQKLNTSFNNNINENTKSKKYVPAFKRNSEDESKKDQSVSKTEPSKYVPVFLRKSNVSHDVQSNKVKFNRQPNNFPRWDPQKKQLGQNNNFVRDSEFVSIDNIEQNIIVDTLEEFPSLISSVSKTTIMEQTKQRKEFSRTSLVITKNTTVGQTNISVKTENNTSKTSTLLQKISEEESDDLLDGWTESIKTQTEQIFGQPKSFLSAIKKAISNENCQKNSDQKNSDQKNNDQNEDENKNKQTSVQVGSSNRTKTKKTNDTGYNNSDSDDDDYFTSIVDEYDDNEYGEEEDSEDW</sequence>
<feature type="region of interest" description="Disordered" evidence="2">
    <location>
        <begin position="224"/>
        <end position="275"/>
    </location>
</feature>
<proteinExistence type="predicted"/>